<evidence type="ECO:0000313" key="3">
    <source>
        <dbReference type="EMBL" id="WXL23909.1"/>
    </source>
</evidence>
<keyword evidence="1" id="KW-1133">Transmembrane helix</keyword>
<name>A0ABZ2RA71_ECTME</name>
<evidence type="ECO:0000256" key="1">
    <source>
        <dbReference type="SAM" id="Phobius"/>
    </source>
</evidence>
<organism evidence="3 4">
    <name type="scientific">Ectopseudomonas mendocina</name>
    <name type="common">Pseudomonas mendocina</name>
    <dbReference type="NCBI Taxonomy" id="300"/>
    <lineage>
        <taxon>Bacteria</taxon>
        <taxon>Pseudomonadati</taxon>
        <taxon>Pseudomonadota</taxon>
        <taxon>Gammaproteobacteria</taxon>
        <taxon>Pseudomonadales</taxon>
        <taxon>Pseudomonadaceae</taxon>
        <taxon>Ectopseudomonas</taxon>
    </lineage>
</organism>
<evidence type="ECO:0000259" key="2">
    <source>
        <dbReference type="Pfam" id="PF24801"/>
    </source>
</evidence>
<keyword evidence="4" id="KW-1185">Reference proteome</keyword>
<dbReference type="EMBL" id="CP148074">
    <property type="protein sequence ID" value="WXL23909.1"/>
    <property type="molecule type" value="Genomic_DNA"/>
</dbReference>
<dbReference type="NCBIfam" id="NF040662">
    <property type="entry name" value="attach_TipJ_rel"/>
    <property type="match status" value="1"/>
</dbReference>
<proteinExistence type="predicted"/>
<protein>
    <submittedName>
        <fullName evidence="3">Host specificity factor TipJ family phage tail protein</fullName>
    </submittedName>
</protein>
<reference evidence="3 4" key="1">
    <citation type="submission" date="2024-03" db="EMBL/GenBank/DDBJ databases">
        <title>Complete genome of BD2.</title>
        <authorList>
            <person name="Cao G."/>
        </authorList>
    </citation>
    <scope>NUCLEOTIDE SEQUENCE [LARGE SCALE GENOMIC DNA]</scope>
    <source>
        <strain evidence="3 4">BD2</strain>
    </source>
</reference>
<accession>A0ABZ2RA71</accession>
<feature type="transmembrane region" description="Helical" evidence="1">
    <location>
        <begin position="74"/>
        <end position="100"/>
    </location>
</feature>
<keyword evidence="1" id="KW-0812">Transmembrane</keyword>
<feature type="domain" description="Tip attachment protein J HDII-ins2" evidence="2">
    <location>
        <begin position="537"/>
        <end position="639"/>
    </location>
</feature>
<dbReference type="Proteomes" id="UP001476583">
    <property type="component" value="Chromosome"/>
</dbReference>
<dbReference type="InterPro" id="IPR055385">
    <property type="entry name" value="GpJ_HDII-ins2"/>
</dbReference>
<gene>
    <name evidence="3" type="ORF">WG219_11135</name>
</gene>
<sequence>MISVYPSRMEGEPIERHEIGGPVRLDEWLTSVVGQEISERETQPVNIDVNGVTIADFSITVQPEDDVRIYPNMYAGVGIGTIIYWAAVAISVVMSIYMYMNMPKSGSSATQSQGDDLDMATAKANQPRANQVIRESFGYQRIYPDYIMPPFKRFVNRREQFNCFCVCIGVGKYQLLPNGVKICETPISVFGDDVVYQIHEPGDSVAGDPLAEFWHVVTEVGGTTTGIGLDLASTNSTDSNANISTVMVSGKTLSTVDGQDEFPGSWNVGLVLSVALPQPVVVSTGAGGRSRFSGVFSDLAPFVGMRVSLAGDEDGNYVISAYSPAVAPTPGTGGSPSAVLGSASPTTYNFTSSPAVFTVTFRGVTKTIQLTSNYVNMSGIISSITDQLSGSGLVAQDSSGRIRIVEPSSPYKGGAITSSGLPVSAFGASPTFTVGTASSGGSPGQDAYIELNFESGAPATGMTEGGRRIAFGYRGFQHQITAITPTSITVNRLTDTGSVDAGWTGWANRYLTDEVISTDGAGAANISWVGPFMACPQNEKTDVIEWDLFLPQGIGATDKKGRFYDYRLDVLMQYRDASVGGAWTDVPWTHTGRTADQIGFTMRTELPYAMRPQVRMRRLTAVQQWNMHRDAINWYGLRSRLPAPSKYDDVTVMTMAVRGGDRLSQQSENKVSVECIRVLNDAPTRAIEDAVYYVAHDLGLTVADIDKSAIGAIAQAFWGPRSETYDHQHSVQSAARDVLQGMFAAGMSHLTISDAKISAKREGVQSMPTQVFSPIQFTKELESQLSAISPDDYDGVDVEFLNEETWSIDNVECRMPGQVAALKVEKIKLDGVTGRTRAWRIGMRQLRKHRLQRWSYTAETELDALNCEFIDRIALSEDAVGESQSALIWSVDGDMLELSEPLDWSGIANPRVRVRRHDGSATPLYTPIKVTDTVIRIPDLDFVPITSLEIEPATLLFGDAERIEYPAMVSEITANSDGKCQIVAVEYTDELYVDDNNAPA</sequence>
<evidence type="ECO:0000313" key="4">
    <source>
        <dbReference type="Proteomes" id="UP001476583"/>
    </source>
</evidence>
<keyword evidence="1" id="KW-0472">Membrane</keyword>
<dbReference type="Pfam" id="PF24801">
    <property type="entry name" value="FNIII-A_GpJ"/>
    <property type="match status" value="1"/>
</dbReference>